<gene>
    <name evidence="2" type="ORF">BT96DRAFT_946996</name>
</gene>
<dbReference type="Proteomes" id="UP000799118">
    <property type="component" value="Unassembled WGS sequence"/>
</dbReference>
<feature type="compositionally biased region" description="Basic and acidic residues" evidence="1">
    <location>
        <begin position="12"/>
        <end position="24"/>
    </location>
</feature>
<feature type="region of interest" description="Disordered" evidence="1">
    <location>
        <begin position="1"/>
        <end position="114"/>
    </location>
</feature>
<name>A0A6A4GU84_9AGAR</name>
<evidence type="ECO:0000313" key="3">
    <source>
        <dbReference type="Proteomes" id="UP000799118"/>
    </source>
</evidence>
<sequence length="378" mass="42121">MSPWGCCSASHDYLHSKPSEDDAQIRGVPVGSPVGRTSPGPSHGKRGSNKTCESSNDTNFSFYDGDSRTHLKREASKMLSQGRKQKRFHQDPDYQVPTSSSNRHPFFDNDMGPQQDSFNIQFGHGMDHQFGGGQFEAHTIPMIPLASPKKFRQERPDNETLACYVELDSADTQAGSQQMETCVSMCILIQGMNSPGTPTDYADSGNEGETIQPFITPPMVTHRKGLEWKVKDQQYSGKEKEEAAEEHSYQISPLLLLSSHLLLYFNGSQQTKDRRLMTGFGFVGYWAGREVFTRLEGMEAMAKVYDAELAGLALGAAKAISYAEQHKEIKNLHLFADNSSAITTIYDQKPIPMMRRGRLWPNGKPNGSRSQLEEDLPS</sequence>
<dbReference type="OrthoDB" id="3230070at2759"/>
<organism evidence="2 3">
    <name type="scientific">Gymnopus androsaceus JB14</name>
    <dbReference type="NCBI Taxonomy" id="1447944"/>
    <lineage>
        <taxon>Eukaryota</taxon>
        <taxon>Fungi</taxon>
        <taxon>Dikarya</taxon>
        <taxon>Basidiomycota</taxon>
        <taxon>Agaricomycotina</taxon>
        <taxon>Agaricomycetes</taxon>
        <taxon>Agaricomycetidae</taxon>
        <taxon>Agaricales</taxon>
        <taxon>Marasmiineae</taxon>
        <taxon>Omphalotaceae</taxon>
        <taxon>Gymnopus</taxon>
    </lineage>
</organism>
<reference evidence="2" key="1">
    <citation type="journal article" date="2019" name="Environ. Microbiol.">
        <title>Fungal ecological strategies reflected in gene transcription - a case study of two litter decomposers.</title>
        <authorList>
            <person name="Barbi F."/>
            <person name="Kohler A."/>
            <person name="Barry K."/>
            <person name="Baskaran P."/>
            <person name="Daum C."/>
            <person name="Fauchery L."/>
            <person name="Ihrmark K."/>
            <person name="Kuo A."/>
            <person name="LaButti K."/>
            <person name="Lipzen A."/>
            <person name="Morin E."/>
            <person name="Grigoriev I.V."/>
            <person name="Henrissat B."/>
            <person name="Lindahl B."/>
            <person name="Martin F."/>
        </authorList>
    </citation>
    <scope>NUCLEOTIDE SEQUENCE</scope>
    <source>
        <strain evidence="2">JB14</strain>
    </source>
</reference>
<accession>A0A6A4GU84</accession>
<dbReference type="AlphaFoldDB" id="A0A6A4GU84"/>
<protein>
    <submittedName>
        <fullName evidence="2">Uncharacterized protein</fullName>
    </submittedName>
</protein>
<proteinExistence type="predicted"/>
<feature type="region of interest" description="Disordered" evidence="1">
    <location>
        <begin position="357"/>
        <end position="378"/>
    </location>
</feature>
<keyword evidence="3" id="KW-1185">Reference proteome</keyword>
<dbReference type="EMBL" id="ML769704">
    <property type="protein sequence ID" value="KAE9389268.1"/>
    <property type="molecule type" value="Genomic_DNA"/>
</dbReference>
<feature type="compositionally biased region" description="Basic and acidic residues" evidence="1">
    <location>
        <begin position="65"/>
        <end position="76"/>
    </location>
</feature>
<evidence type="ECO:0000256" key="1">
    <source>
        <dbReference type="SAM" id="MobiDB-lite"/>
    </source>
</evidence>
<feature type="compositionally biased region" description="Polar residues" evidence="1">
    <location>
        <begin position="49"/>
        <end position="61"/>
    </location>
</feature>
<evidence type="ECO:0000313" key="2">
    <source>
        <dbReference type="EMBL" id="KAE9389268.1"/>
    </source>
</evidence>